<dbReference type="Proteomes" id="UP000270046">
    <property type="component" value="Chromosome"/>
</dbReference>
<dbReference type="CDD" id="cd03801">
    <property type="entry name" value="GT4_PimA-like"/>
    <property type="match status" value="1"/>
</dbReference>
<dbReference type="RefSeq" id="WP_119410833.1">
    <property type="nucleotide sequence ID" value="NZ_CP032869.1"/>
</dbReference>
<dbReference type="SUPFAM" id="SSF53756">
    <property type="entry name" value="UDP-Glycosyltransferase/glycogen phosphorylase"/>
    <property type="match status" value="1"/>
</dbReference>
<dbReference type="AlphaFoldDB" id="A0A494VUV4"/>
<accession>A0A494VUV4</accession>
<organism evidence="2 3">
    <name type="scientific">Mucilaginibacter celer</name>
    <dbReference type="NCBI Taxonomy" id="2305508"/>
    <lineage>
        <taxon>Bacteria</taxon>
        <taxon>Pseudomonadati</taxon>
        <taxon>Bacteroidota</taxon>
        <taxon>Sphingobacteriia</taxon>
        <taxon>Sphingobacteriales</taxon>
        <taxon>Sphingobacteriaceae</taxon>
        <taxon>Mucilaginibacter</taxon>
    </lineage>
</organism>
<dbReference type="KEGG" id="muh:HYN43_018950"/>
<dbReference type="PANTHER" id="PTHR45947">
    <property type="entry name" value="SULFOQUINOVOSYL TRANSFERASE SQD2"/>
    <property type="match status" value="1"/>
</dbReference>
<dbReference type="InterPro" id="IPR050194">
    <property type="entry name" value="Glycosyltransferase_grp1"/>
</dbReference>
<keyword evidence="2" id="KW-0808">Transferase</keyword>
<dbReference type="OrthoDB" id="9790710at2"/>
<dbReference type="GO" id="GO:0016757">
    <property type="term" value="F:glycosyltransferase activity"/>
    <property type="evidence" value="ECO:0007669"/>
    <property type="project" value="InterPro"/>
</dbReference>
<keyword evidence="3" id="KW-1185">Reference proteome</keyword>
<dbReference type="InterPro" id="IPR001296">
    <property type="entry name" value="Glyco_trans_1"/>
</dbReference>
<protein>
    <submittedName>
        <fullName evidence="2">Glycosyltransferase</fullName>
    </submittedName>
</protein>
<dbReference type="PANTHER" id="PTHR45947:SF3">
    <property type="entry name" value="SULFOQUINOVOSYL TRANSFERASE SQD2"/>
    <property type="match status" value="1"/>
</dbReference>
<proteinExistence type="predicted"/>
<gene>
    <name evidence="2" type="ORF">HYN43_018950</name>
</gene>
<name>A0A494VUV4_9SPHI</name>
<dbReference type="Gene3D" id="3.40.50.2000">
    <property type="entry name" value="Glycogen Phosphorylase B"/>
    <property type="match status" value="2"/>
</dbReference>
<dbReference type="Pfam" id="PF00534">
    <property type="entry name" value="Glycos_transf_1"/>
    <property type="match status" value="1"/>
</dbReference>
<evidence type="ECO:0000313" key="3">
    <source>
        <dbReference type="Proteomes" id="UP000270046"/>
    </source>
</evidence>
<sequence>MQKLAIIITHPIQYYAPVFKLLHQRQNISIRVFYTWGEAAQQKFDPGFGKNISWDLPLLEGYPYEWVENIAADPGSHHSKGIDNPGLVAQINAWQPNAILVYGWFYKSHLKVLRHFKNKIPVIFRGDSTLLDDTGGLKGLLKSIFLKWVYSHVNYALYTGANNKAYFKKYGLKEEQLYFAPHAVDNDRFGIARADEANELRKSLGIGPNEKLVLFAGKLESKKEPALLLQAFAEINIPGTQLLFTGNGILEIELKNRVSLCNNVHFVEFQNQQYMPVIYQACDLFCLPSKGPGETWGLAVNEAMACGKAILIADKVGAGTDLVKEGQNGSIFKAGDLTDLKSKLKTLLETEKTTLFTMGQHSGQIIADWSFTKQVQAIEQLTDKCRKTVRR</sequence>
<dbReference type="EMBL" id="CP032869">
    <property type="protein sequence ID" value="AYL97260.1"/>
    <property type="molecule type" value="Genomic_DNA"/>
</dbReference>
<evidence type="ECO:0000313" key="2">
    <source>
        <dbReference type="EMBL" id="AYL97260.1"/>
    </source>
</evidence>
<feature type="domain" description="Glycosyl transferase family 1" evidence="1">
    <location>
        <begin position="198"/>
        <end position="353"/>
    </location>
</feature>
<reference evidence="2 3" key="1">
    <citation type="submission" date="2018-10" db="EMBL/GenBank/DDBJ databases">
        <title>Genome sequencing of Mucilaginibacter sp. HYN0043.</title>
        <authorList>
            <person name="Kim M."/>
            <person name="Yi H."/>
        </authorList>
    </citation>
    <scope>NUCLEOTIDE SEQUENCE [LARGE SCALE GENOMIC DNA]</scope>
    <source>
        <strain evidence="2 3">HYN0043</strain>
    </source>
</reference>
<evidence type="ECO:0000259" key="1">
    <source>
        <dbReference type="Pfam" id="PF00534"/>
    </source>
</evidence>